<evidence type="ECO:0000313" key="2">
    <source>
        <dbReference type="Proteomes" id="UP000814140"/>
    </source>
</evidence>
<dbReference type="EMBL" id="MU277418">
    <property type="protein sequence ID" value="KAI0054474.1"/>
    <property type="molecule type" value="Genomic_DNA"/>
</dbReference>
<reference evidence="1" key="2">
    <citation type="journal article" date="2022" name="New Phytol.">
        <title>Evolutionary transition to the ectomycorrhizal habit in the genomes of a hyperdiverse lineage of mushroom-forming fungi.</title>
        <authorList>
            <person name="Looney B."/>
            <person name="Miyauchi S."/>
            <person name="Morin E."/>
            <person name="Drula E."/>
            <person name="Courty P.E."/>
            <person name="Kohler A."/>
            <person name="Kuo A."/>
            <person name="LaButti K."/>
            <person name="Pangilinan J."/>
            <person name="Lipzen A."/>
            <person name="Riley R."/>
            <person name="Andreopoulos W."/>
            <person name="He G."/>
            <person name="Johnson J."/>
            <person name="Nolan M."/>
            <person name="Tritt A."/>
            <person name="Barry K.W."/>
            <person name="Grigoriev I.V."/>
            <person name="Nagy L.G."/>
            <person name="Hibbett D."/>
            <person name="Henrissat B."/>
            <person name="Matheny P.B."/>
            <person name="Labbe J."/>
            <person name="Martin F.M."/>
        </authorList>
    </citation>
    <scope>NUCLEOTIDE SEQUENCE</scope>
    <source>
        <strain evidence="1">HHB10654</strain>
    </source>
</reference>
<gene>
    <name evidence="1" type="ORF">BV25DRAFT_1946771</name>
</gene>
<reference evidence="1" key="1">
    <citation type="submission" date="2021-03" db="EMBL/GenBank/DDBJ databases">
        <authorList>
            <consortium name="DOE Joint Genome Institute"/>
            <person name="Ahrendt S."/>
            <person name="Looney B.P."/>
            <person name="Miyauchi S."/>
            <person name="Morin E."/>
            <person name="Drula E."/>
            <person name="Courty P.E."/>
            <person name="Chicoki N."/>
            <person name="Fauchery L."/>
            <person name="Kohler A."/>
            <person name="Kuo A."/>
            <person name="Labutti K."/>
            <person name="Pangilinan J."/>
            <person name="Lipzen A."/>
            <person name="Riley R."/>
            <person name="Andreopoulos W."/>
            <person name="He G."/>
            <person name="Johnson J."/>
            <person name="Barry K.W."/>
            <person name="Grigoriev I.V."/>
            <person name="Nagy L."/>
            <person name="Hibbett D."/>
            <person name="Henrissat B."/>
            <person name="Matheny P.B."/>
            <person name="Labbe J."/>
            <person name="Martin F."/>
        </authorList>
    </citation>
    <scope>NUCLEOTIDE SEQUENCE</scope>
    <source>
        <strain evidence="1">HHB10654</strain>
    </source>
</reference>
<accession>A0ACB8SD62</accession>
<proteinExistence type="predicted"/>
<sequence>MTRSKVFRARNIPCPIARCPQLFGIRSGLTRHLHTTHRDLYETRTRRTPIPDLDIEPLVEFGDAAPLPDEAEEEAGPFNPDATVTHAVLDGASLLQQITGTPCDVNGFDLPFGTPPPPIPDQPFADDGTQNDFAPFDKRPEFELADFIFRRNQMPGMQIDELMAIWADMNAEGHPPFVNSEDMYSTIDDIELGDAPWSCFAVRYSGAYPEGETPSWMLADYEFWVRDPKVVLHNQMANRDFAKDFDAAPLREYTTDGKRRYKDFMSGNWAWKQCDKIAEDVETHGAMFTPVILGSDKTTVSVATGQNEYYPLYSSVGNIHNNMRRSHRNGVSLVAFLAIPKTDKQFANDSNFRTFRRQLFHAGLTVILEPLRAGMTTPEVMLCPDGHYRRAIYGLGPYIADYPEQVLLACVVQNWCPRCTAMVGNLDGEGGRRCQEHTEFLQELFDPTELWDNYGIVSDVVPFTASFPRADIHELLSPDLLHQIIKGTFKDHLVAWVGEYLDAIHGTAYAKIIMADIDRRIAAAPPFPGLRRFPQGRGFKQWTGDDSKALMKVYLPAIAGHVPGQVVRTLSAFLDFCYLVRRSEIDESTLDDIDNALARFHRERVIFEDVGVRPDGFSLPRQHSLTHYRALIEMFGAPNGLCSSIMESKHIKAVKEPWRRSNHFEAIGQMLLTNQRLDKIASLRSDLIARGLLSGPRVPRLLPVPMVPLPFNGGDADDTDADGPRVSSLPIPAECHANLLTARGYPRRLLELSNYVDEPRLPELIRRFLYDQKNPNAPESGADVALQRCPQFMGRVTVFHSAVAIYHAPSDASGVGGMHRQRIRATPKWRGSYGRWDCVVIETDAAQPGMRGLHAAQVVLFFSFKHDGVVYPCALVKWFVRVGDEPNEDTGMWVVEPEVDGAGIRVMSIVHLDCILRGVHLMGVYGSGLLPRTFHFSDTLTAFRTYYVNKFADHHSNQILF</sequence>
<organism evidence="1 2">
    <name type="scientific">Artomyces pyxidatus</name>
    <dbReference type="NCBI Taxonomy" id="48021"/>
    <lineage>
        <taxon>Eukaryota</taxon>
        <taxon>Fungi</taxon>
        <taxon>Dikarya</taxon>
        <taxon>Basidiomycota</taxon>
        <taxon>Agaricomycotina</taxon>
        <taxon>Agaricomycetes</taxon>
        <taxon>Russulales</taxon>
        <taxon>Auriscalpiaceae</taxon>
        <taxon>Artomyces</taxon>
    </lineage>
</organism>
<evidence type="ECO:0000313" key="1">
    <source>
        <dbReference type="EMBL" id="KAI0054474.1"/>
    </source>
</evidence>
<name>A0ACB8SD62_9AGAM</name>
<comment type="caution">
    <text evidence="1">The sequence shown here is derived from an EMBL/GenBank/DDBJ whole genome shotgun (WGS) entry which is preliminary data.</text>
</comment>
<dbReference type="Proteomes" id="UP000814140">
    <property type="component" value="Unassembled WGS sequence"/>
</dbReference>
<protein>
    <submittedName>
        <fullName evidence="1">Uncharacterized protein</fullName>
    </submittedName>
</protein>
<keyword evidence="2" id="KW-1185">Reference proteome</keyword>